<proteinExistence type="predicted"/>
<evidence type="ECO:0000313" key="1">
    <source>
        <dbReference type="EMBL" id="KKM52906.1"/>
    </source>
</evidence>
<protein>
    <recommendedName>
        <fullName evidence="2">SbsA Ig-like domain-containing protein</fullName>
    </recommendedName>
</protein>
<dbReference type="EMBL" id="LAZR01011929">
    <property type="protein sequence ID" value="KKM52906.1"/>
    <property type="molecule type" value="Genomic_DNA"/>
</dbReference>
<gene>
    <name evidence="1" type="ORF">LCGC14_1554430</name>
</gene>
<accession>A0A0F9IPD1</accession>
<name>A0A0F9IPD1_9ZZZZ</name>
<reference evidence="1" key="1">
    <citation type="journal article" date="2015" name="Nature">
        <title>Complex archaea that bridge the gap between prokaryotes and eukaryotes.</title>
        <authorList>
            <person name="Spang A."/>
            <person name="Saw J.H."/>
            <person name="Jorgensen S.L."/>
            <person name="Zaremba-Niedzwiedzka K."/>
            <person name="Martijn J."/>
            <person name="Lind A.E."/>
            <person name="van Eijk R."/>
            <person name="Schleper C."/>
            <person name="Guy L."/>
            <person name="Ettema T.J."/>
        </authorList>
    </citation>
    <scope>NUCLEOTIDE SEQUENCE</scope>
</reference>
<sequence length="434" mass="45418">MKLGFVSAILPDIHVIGGNLKSLASQGDVNANVEVEVGNIGKFAIKDGSFGNPVVDMAVRTMTGIGSFDVRGGDIYGLISTDGYLKSLRLSDTGGQGILFGRIRAGDGIGTVRIDWMNNAIISSATDINRVSIANDMDYSTIVSGMDLADAGFDALNGGELPNVQFDGRTILAWQTPGNADIIGGGNVNLVDIGRTMHASSISGATGPGRDGWFGTADDEVRSTGVVKLVKVGGAITGTPSPTEHYAIVAASGMPNVISNPTFVNFGNVSLSSQAMGVGSPQIVDVLLLTDRIIIYFDHDIDFETINTGMNDPTRPTTLSLVVSQNSYFGPAESDDVSISDEVPHTLSYNEADHSVTLKLDLVVGTFLALNKGANYLLTVNADVVADRRGNLLDGEFRDNFPTGDGLSGGDFAYRFIHGDAGDTVATANNLTGT</sequence>
<evidence type="ECO:0008006" key="2">
    <source>
        <dbReference type="Google" id="ProtNLM"/>
    </source>
</evidence>
<organism evidence="1">
    <name type="scientific">marine sediment metagenome</name>
    <dbReference type="NCBI Taxonomy" id="412755"/>
    <lineage>
        <taxon>unclassified sequences</taxon>
        <taxon>metagenomes</taxon>
        <taxon>ecological metagenomes</taxon>
    </lineage>
</organism>
<dbReference type="AlphaFoldDB" id="A0A0F9IPD1"/>
<comment type="caution">
    <text evidence="1">The sequence shown here is derived from an EMBL/GenBank/DDBJ whole genome shotgun (WGS) entry which is preliminary data.</text>
</comment>
<feature type="non-terminal residue" evidence="1">
    <location>
        <position position="434"/>
    </location>
</feature>